<dbReference type="GO" id="GO:0003723">
    <property type="term" value="F:RNA binding"/>
    <property type="evidence" value="ECO:0007669"/>
    <property type="project" value="InterPro"/>
</dbReference>
<dbReference type="EMBL" id="JAPFFJ010000018">
    <property type="protein sequence ID" value="KAJ6402508.1"/>
    <property type="molecule type" value="Genomic_DNA"/>
</dbReference>
<dbReference type="PROSITE" id="PS51375">
    <property type="entry name" value="PPR"/>
    <property type="match status" value="1"/>
</dbReference>
<dbReference type="InterPro" id="IPR002885">
    <property type="entry name" value="PPR_rpt"/>
</dbReference>
<keyword evidence="1" id="KW-0677">Repeat</keyword>
<dbReference type="Gene3D" id="1.25.40.10">
    <property type="entry name" value="Tetratricopeptide repeat domain"/>
    <property type="match status" value="1"/>
</dbReference>
<dbReference type="GO" id="GO:0009451">
    <property type="term" value="P:RNA modification"/>
    <property type="evidence" value="ECO:0007669"/>
    <property type="project" value="InterPro"/>
</dbReference>
<dbReference type="InterPro" id="IPR011990">
    <property type="entry name" value="TPR-like_helical_dom_sf"/>
</dbReference>
<evidence type="ECO:0000313" key="4">
    <source>
        <dbReference type="EMBL" id="KAJ6402508.1"/>
    </source>
</evidence>
<evidence type="ECO:0000256" key="2">
    <source>
        <dbReference type="PROSITE-ProRule" id="PRU00708"/>
    </source>
</evidence>
<protein>
    <recommendedName>
        <fullName evidence="6">Pentatricopeptide repeat-containing protein</fullName>
    </recommendedName>
</protein>
<dbReference type="NCBIfam" id="TIGR00756">
    <property type="entry name" value="PPR"/>
    <property type="match status" value="1"/>
</dbReference>
<feature type="region of interest" description="Disordered" evidence="3">
    <location>
        <begin position="98"/>
        <end position="118"/>
    </location>
</feature>
<accession>A0AAD6NRN8</accession>
<sequence length="145" mass="15559">MGVKSAMRLFMAMDERDVVSWNSMISGLLKVGELSEARKLFDEMPIKDAEVLDYLVKLEPSDPGNYSLLSNIFASVGDWSNVANVRLQMKNFGIQKPSGASSIEVDDEIGSGPEASSCCPEGDQNSVCNASASIAFANETLKGVS</sequence>
<dbReference type="InterPro" id="IPR046848">
    <property type="entry name" value="E_motif"/>
</dbReference>
<proteinExistence type="predicted"/>
<evidence type="ECO:0000313" key="5">
    <source>
        <dbReference type="Proteomes" id="UP001162972"/>
    </source>
</evidence>
<dbReference type="Pfam" id="PF13041">
    <property type="entry name" value="PPR_2"/>
    <property type="match status" value="1"/>
</dbReference>
<name>A0AAD6NRN8_9ROSI</name>
<reference evidence="4 5" key="1">
    <citation type="journal article" date="2023" name="Int. J. Mol. Sci.">
        <title>De Novo Assembly and Annotation of 11 Diverse Shrub Willow (Salix) Genomes Reveals Novel Gene Organization in Sex-Linked Regions.</title>
        <authorList>
            <person name="Hyden B."/>
            <person name="Feng K."/>
            <person name="Yates T.B."/>
            <person name="Jawdy S."/>
            <person name="Cereghino C."/>
            <person name="Smart L.B."/>
            <person name="Muchero W."/>
        </authorList>
    </citation>
    <scope>NUCLEOTIDE SEQUENCE [LARGE SCALE GENOMIC DNA]</scope>
    <source>
        <tissue evidence="4">Shoot tip</tissue>
    </source>
</reference>
<evidence type="ECO:0008006" key="6">
    <source>
        <dbReference type="Google" id="ProtNLM"/>
    </source>
</evidence>
<dbReference type="InterPro" id="IPR046960">
    <property type="entry name" value="PPR_At4g14850-like_plant"/>
</dbReference>
<feature type="repeat" description="PPR" evidence="2">
    <location>
        <begin position="17"/>
        <end position="51"/>
    </location>
</feature>
<gene>
    <name evidence="4" type="ORF">OIU84_014582</name>
</gene>
<dbReference type="Pfam" id="PF20431">
    <property type="entry name" value="E_motif"/>
    <property type="match status" value="1"/>
</dbReference>
<evidence type="ECO:0000256" key="1">
    <source>
        <dbReference type="ARBA" id="ARBA00022737"/>
    </source>
</evidence>
<evidence type="ECO:0000256" key="3">
    <source>
        <dbReference type="SAM" id="MobiDB-lite"/>
    </source>
</evidence>
<organism evidence="4 5">
    <name type="scientific">Salix udensis</name>
    <dbReference type="NCBI Taxonomy" id="889485"/>
    <lineage>
        <taxon>Eukaryota</taxon>
        <taxon>Viridiplantae</taxon>
        <taxon>Streptophyta</taxon>
        <taxon>Embryophyta</taxon>
        <taxon>Tracheophyta</taxon>
        <taxon>Spermatophyta</taxon>
        <taxon>Magnoliopsida</taxon>
        <taxon>eudicotyledons</taxon>
        <taxon>Gunneridae</taxon>
        <taxon>Pentapetalae</taxon>
        <taxon>rosids</taxon>
        <taxon>fabids</taxon>
        <taxon>Malpighiales</taxon>
        <taxon>Salicaceae</taxon>
        <taxon>Saliceae</taxon>
        <taxon>Salix</taxon>
    </lineage>
</organism>
<keyword evidence="5" id="KW-1185">Reference proteome</keyword>
<dbReference type="PANTHER" id="PTHR47926:SF413">
    <property type="entry name" value="REPEAT (TPR)-LIKE SUPERFAMILY PROTEIN, PUTATIVE-RELATED"/>
    <property type="match status" value="1"/>
</dbReference>
<dbReference type="PANTHER" id="PTHR47926">
    <property type="entry name" value="PENTATRICOPEPTIDE REPEAT-CONTAINING PROTEIN"/>
    <property type="match status" value="1"/>
</dbReference>
<dbReference type="Proteomes" id="UP001162972">
    <property type="component" value="Chromosome 4"/>
</dbReference>
<dbReference type="AlphaFoldDB" id="A0AAD6NRN8"/>
<comment type="caution">
    <text evidence="4">The sequence shown here is derived from an EMBL/GenBank/DDBJ whole genome shotgun (WGS) entry which is preliminary data.</text>
</comment>